<name>A0A518DJP6_9BACT</name>
<dbReference type="KEGG" id="pnd:Pla175_50920"/>
<dbReference type="EMBL" id="CP036291">
    <property type="protein sequence ID" value="QDU91662.1"/>
    <property type="molecule type" value="Genomic_DNA"/>
</dbReference>
<feature type="compositionally biased region" description="Pro residues" evidence="1">
    <location>
        <begin position="80"/>
        <end position="94"/>
    </location>
</feature>
<dbReference type="RefSeq" id="WP_145291823.1">
    <property type="nucleotide sequence ID" value="NZ_CP036291.1"/>
</dbReference>
<evidence type="ECO:0000256" key="2">
    <source>
        <dbReference type="SAM" id="Phobius"/>
    </source>
</evidence>
<feature type="compositionally biased region" description="Low complexity" evidence="1">
    <location>
        <begin position="65"/>
        <end position="79"/>
    </location>
</feature>
<reference evidence="3 4" key="1">
    <citation type="submission" date="2019-02" db="EMBL/GenBank/DDBJ databases">
        <title>Deep-cultivation of Planctomycetes and their phenomic and genomic characterization uncovers novel biology.</title>
        <authorList>
            <person name="Wiegand S."/>
            <person name="Jogler M."/>
            <person name="Boedeker C."/>
            <person name="Pinto D."/>
            <person name="Vollmers J."/>
            <person name="Rivas-Marin E."/>
            <person name="Kohn T."/>
            <person name="Peeters S.H."/>
            <person name="Heuer A."/>
            <person name="Rast P."/>
            <person name="Oberbeckmann S."/>
            <person name="Bunk B."/>
            <person name="Jeske O."/>
            <person name="Meyerdierks A."/>
            <person name="Storesund J.E."/>
            <person name="Kallscheuer N."/>
            <person name="Luecker S."/>
            <person name="Lage O.M."/>
            <person name="Pohl T."/>
            <person name="Merkel B.J."/>
            <person name="Hornburger P."/>
            <person name="Mueller R.-W."/>
            <person name="Bruemmer F."/>
            <person name="Labrenz M."/>
            <person name="Spormann A.M."/>
            <person name="Op den Camp H."/>
            <person name="Overmann J."/>
            <person name="Amann R."/>
            <person name="Jetten M.S.M."/>
            <person name="Mascher T."/>
            <person name="Medema M.H."/>
            <person name="Devos D.P."/>
            <person name="Kaster A.-K."/>
            <person name="Ovreas L."/>
            <person name="Rohde M."/>
            <person name="Galperin M.Y."/>
            <person name="Jogler C."/>
        </authorList>
    </citation>
    <scope>NUCLEOTIDE SEQUENCE [LARGE SCALE GENOMIC DNA]</scope>
    <source>
        <strain evidence="3 4">Pla175</strain>
    </source>
</reference>
<accession>A0A518DJP6</accession>
<proteinExistence type="predicted"/>
<protein>
    <recommendedName>
        <fullName evidence="5">Zinc finger/thioredoxin putative domain-containing protein</fullName>
    </recommendedName>
</protein>
<evidence type="ECO:0008006" key="5">
    <source>
        <dbReference type="Google" id="ProtNLM"/>
    </source>
</evidence>
<organism evidence="3 4">
    <name type="scientific">Pirellulimonas nuda</name>
    <dbReference type="NCBI Taxonomy" id="2528009"/>
    <lineage>
        <taxon>Bacteria</taxon>
        <taxon>Pseudomonadati</taxon>
        <taxon>Planctomycetota</taxon>
        <taxon>Planctomycetia</taxon>
        <taxon>Pirellulales</taxon>
        <taxon>Lacipirellulaceae</taxon>
        <taxon>Pirellulimonas</taxon>
    </lineage>
</organism>
<gene>
    <name evidence="3" type="ORF">Pla175_50920</name>
</gene>
<sequence>MPGPPPPPPPSSVRLACARCGNQFSAALGTDPAEALCGACGMAAATATQPPVPPPPPPPKPPAAAAPDLPAAAPDLPAAAPKPSPAAPPPPPPIRSKVVDVKVPVETPPAPTRPMTRAEREAARRKLNMILAVVGAVILALAFLLLSQLG</sequence>
<evidence type="ECO:0000313" key="3">
    <source>
        <dbReference type="EMBL" id="QDU91662.1"/>
    </source>
</evidence>
<keyword evidence="2" id="KW-1133">Transmembrane helix</keyword>
<dbReference type="Proteomes" id="UP000317429">
    <property type="component" value="Chromosome"/>
</dbReference>
<dbReference type="AlphaFoldDB" id="A0A518DJP6"/>
<feature type="region of interest" description="Disordered" evidence="1">
    <location>
        <begin position="45"/>
        <end position="118"/>
    </location>
</feature>
<evidence type="ECO:0000313" key="4">
    <source>
        <dbReference type="Proteomes" id="UP000317429"/>
    </source>
</evidence>
<feature type="compositionally biased region" description="Pro residues" evidence="1">
    <location>
        <begin position="50"/>
        <end position="64"/>
    </location>
</feature>
<keyword evidence="2" id="KW-0472">Membrane</keyword>
<feature type="transmembrane region" description="Helical" evidence="2">
    <location>
        <begin position="127"/>
        <end position="146"/>
    </location>
</feature>
<keyword evidence="4" id="KW-1185">Reference proteome</keyword>
<evidence type="ECO:0000256" key="1">
    <source>
        <dbReference type="SAM" id="MobiDB-lite"/>
    </source>
</evidence>
<keyword evidence="2" id="KW-0812">Transmembrane</keyword>